<evidence type="ECO:0000256" key="6">
    <source>
        <dbReference type="SAM" id="Phobius"/>
    </source>
</evidence>
<gene>
    <name evidence="8" type="ORF">DB31_3046</name>
</gene>
<dbReference type="InterPro" id="IPR020846">
    <property type="entry name" value="MFS_dom"/>
</dbReference>
<reference evidence="8 9" key="1">
    <citation type="submission" date="2014-04" db="EMBL/GenBank/DDBJ databases">
        <title>Genome assembly of Hyalangium minutum DSM 14724.</title>
        <authorList>
            <person name="Sharma G."/>
            <person name="Subramanian S."/>
        </authorList>
    </citation>
    <scope>NUCLEOTIDE SEQUENCE [LARGE SCALE GENOMIC DNA]</scope>
    <source>
        <strain evidence="8 9">DSM 14724</strain>
    </source>
</reference>
<dbReference type="RefSeq" id="WP_044196641.1">
    <property type="nucleotide sequence ID" value="NZ_JMCB01000019.1"/>
</dbReference>
<feature type="transmembrane region" description="Helical" evidence="6">
    <location>
        <begin position="77"/>
        <end position="96"/>
    </location>
</feature>
<dbReference type="STRING" id="394096.DB31_3046"/>
<feature type="transmembrane region" description="Helical" evidence="6">
    <location>
        <begin position="102"/>
        <end position="123"/>
    </location>
</feature>
<feature type="transmembrane region" description="Helical" evidence="6">
    <location>
        <begin position="338"/>
        <end position="363"/>
    </location>
</feature>
<dbReference type="GO" id="GO:0022857">
    <property type="term" value="F:transmembrane transporter activity"/>
    <property type="evidence" value="ECO:0007669"/>
    <property type="project" value="InterPro"/>
</dbReference>
<keyword evidence="2" id="KW-1003">Cell membrane</keyword>
<dbReference type="PATRIC" id="fig|394096.3.peg.7371"/>
<feature type="transmembrane region" description="Helical" evidence="6">
    <location>
        <begin position="250"/>
        <end position="268"/>
    </location>
</feature>
<dbReference type="Proteomes" id="UP000028725">
    <property type="component" value="Unassembled WGS sequence"/>
</dbReference>
<feature type="transmembrane region" description="Helical" evidence="6">
    <location>
        <begin position="300"/>
        <end position="317"/>
    </location>
</feature>
<dbReference type="OrthoDB" id="9812221at2"/>
<comment type="caution">
    <text evidence="8">The sequence shown here is derived from an EMBL/GenBank/DDBJ whole genome shotgun (WGS) entry which is preliminary data.</text>
</comment>
<evidence type="ECO:0000259" key="7">
    <source>
        <dbReference type="PROSITE" id="PS50850"/>
    </source>
</evidence>
<evidence type="ECO:0000313" key="9">
    <source>
        <dbReference type="Proteomes" id="UP000028725"/>
    </source>
</evidence>
<feature type="transmembrane region" description="Helical" evidence="6">
    <location>
        <begin position="215"/>
        <end position="238"/>
    </location>
</feature>
<evidence type="ECO:0000256" key="2">
    <source>
        <dbReference type="ARBA" id="ARBA00022475"/>
    </source>
</evidence>
<keyword evidence="9" id="KW-1185">Reference proteome</keyword>
<evidence type="ECO:0000256" key="3">
    <source>
        <dbReference type="ARBA" id="ARBA00022692"/>
    </source>
</evidence>
<evidence type="ECO:0000313" key="8">
    <source>
        <dbReference type="EMBL" id="KFE62987.1"/>
    </source>
</evidence>
<proteinExistence type="predicted"/>
<keyword evidence="5 6" id="KW-0472">Membrane</keyword>
<evidence type="ECO:0000256" key="4">
    <source>
        <dbReference type="ARBA" id="ARBA00022989"/>
    </source>
</evidence>
<accession>A0A085W5M4</accession>
<organism evidence="8 9">
    <name type="scientific">Hyalangium minutum</name>
    <dbReference type="NCBI Taxonomy" id="394096"/>
    <lineage>
        <taxon>Bacteria</taxon>
        <taxon>Pseudomonadati</taxon>
        <taxon>Myxococcota</taxon>
        <taxon>Myxococcia</taxon>
        <taxon>Myxococcales</taxon>
        <taxon>Cystobacterineae</taxon>
        <taxon>Archangiaceae</taxon>
        <taxon>Hyalangium</taxon>
    </lineage>
</organism>
<dbReference type="GO" id="GO:0005886">
    <property type="term" value="C:plasma membrane"/>
    <property type="evidence" value="ECO:0007669"/>
    <property type="project" value="UniProtKB-SubCell"/>
</dbReference>
<feature type="transmembrane region" description="Helical" evidence="6">
    <location>
        <begin position="52"/>
        <end position="70"/>
    </location>
</feature>
<keyword evidence="3 6" id="KW-0812">Transmembrane</keyword>
<feature type="transmembrane region" description="Helical" evidence="6">
    <location>
        <begin position="167"/>
        <end position="188"/>
    </location>
</feature>
<dbReference type="Pfam" id="PF07690">
    <property type="entry name" value="MFS_1"/>
    <property type="match status" value="1"/>
</dbReference>
<feature type="transmembrane region" description="Helical" evidence="6">
    <location>
        <begin position="135"/>
        <end position="155"/>
    </location>
</feature>
<dbReference type="CDD" id="cd17324">
    <property type="entry name" value="MFS_NepI_like"/>
    <property type="match status" value="1"/>
</dbReference>
<dbReference type="Gene3D" id="1.20.1250.20">
    <property type="entry name" value="MFS general substrate transporter like domains"/>
    <property type="match status" value="1"/>
</dbReference>
<dbReference type="PANTHER" id="PTHR43124">
    <property type="entry name" value="PURINE EFFLUX PUMP PBUE"/>
    <property type="match status" value="1"/>
</dbReference>
<evidence type="ECO:0000256" key="1">
    <source>
        <dbReference type="ARBA" id="ARBA00004651"/>
    </source>
</evidence>
<dbReference type="InterPro" id="IPR011701">
    <property type="entry name" value="MFS"/>
</dbReference>
<dbReference type="PROSITE" id="PS50850">
    <property type="entry name" value="MFS"/>
    <property type="match status" value="1"/>
</dbReference>
<dbReference type="InterPro" id="IPR036259">
    <property type="entry name" value="MFS_trans_sf"/>
</dbReference>
<dbReference type="SUPFAM" id="SSF103473">
    <property type="entry name" value="MFS general substrate transporter"/>
    <property type="match status" value="1"/>
</dbReference>
<sequence>MSSRPVSERAVIFLIGAVQFVNILDFVMVMPLGPDFAKGLGIDISHIGYLSASYTGAASVAGVVGGAFLDRFDRRKALAVSMLGLVVATAAGGLATGFTTLMMARVLAGLFGGPATSLAMSIVAELIPVERRGRAMGAVMGAFSIASVVGIPLALKVAELGSWRTPFLTVAGFGLLVVLGAIFFLPPMRRHLEEGRRQDHPVDAMELLQNRDVQLSYLMSALVMMSGFVLIPNISGYVQQNLGYPRDSVGHIYFFGGIVSFITLRLAGPRVDKLGAFRVGVVAAVLGVFTTYIGFIHYPAWLPVSVLFMGFMMANGLRNVAYNTLTSRVPSNAVRARFMSLQSAVGHMASALAAYLSSVVLVTLPDGKLGGIEQVATLSILMTVMIPFMMRVVEQRIRARDQGGALQMGQVAPAVALAHPPSDHH</sequence>
<dbReference type="PANTHER" id="PTHR43124:SF3">
    <property type="entry name" value="CHLORAMPHENICOL EFFLUX PUMP RV0191"/>
    <property type="match status" value="1"/>
</dbReference>
<feature type="transmembrane region" description="Helical" evidence="6">
    <location>
        <begin position="12"/>
        <end position="32"/>
    </location>
</feature>
<protein>
    <recommendedName>
        <fullName evidence="7">Major facilitator superfamily (MFS) profile domain-containing protein</fullName>
    </recommendedName>
</protein>
<evidence type="ECO:0000256" key="5">
    <source>
        <dbReference type="ARBA" id="ARBA00023136"/>
    </source>
</evidence>
<feature type="transmembrane region" description="Helical" evidence="6">
    <location>
        <begin position="275"/>
        <end position="294"/>
    </location>
</feature>
<dbReference type="InterPro" id="IPR050189">
    <property type="entry name" value="MFS_Efflux_Transporters"/>
</dbReference>
<feature type="domain" description="Major facilitator superfamily (MFS) profile" evidence="7">
    <location>
        <begin position="11"/>
        <end position="394"/>
    </location>
</feature>
<dbReference type="AlphaFoldDB" id="A0A085W5M4"/>
<feature type="transmembrane region" description="Helical" evidence="6">
    <location>
        <begin position="375"/>
        <end position="393"/>
    </location>
</feature>
<keyword evidence="4 6" id="KW-1133">Transmembrane helix</keyword>
<dbReference type="EMBL" id="JMCB01000019">
    <property type="protein sequence ID" value="KFE62987.1"/>
    <property type="molecule type" value="Genomic_DNA"/>
</dbReference>
<name>A0A085W5M4_9BACT</name>
<comment type="subcellular location">
    <subcellularLocation>
        <location evidence="1">Cell membrane</location>
        <topology evidence="1">Multi-pass membrane protein</topology>
    </subcellularLocation>
</comment>